<evidence type="ECO:0000313" key="4">
    <source>
        <dbReference type="Proteomes" id="UP000246410"/>
    </source>
</evidence>
<dbReference type="Pfam" id="PF24088">
    <property type="entry name" value="DUF7373"/>
    <property type="match status" value="1"/>
</dbReference>
<reference evidence="3 4" key="1">
    <citation type="submission" date="2018-05" db="EMBL/GenBank/DDBJ databases">
        <title>Genomic Encyclopedia of Type Strains, Phase IV (KMG-IV): sequencing the most valuable type-strain genomes for metagenomic binning, comparative biology and taxonomic classification.</title>
        <authorList>
            <person name="Goeker M."/>
        </authorList>
    </citation>
    <scope>NUCLEOTIDE SEQUENCE [LARGE SCALE GENOMIC DNA]</scope>
    <source>
        <strain evidence="3 4">DSM 44717</strain>
    </source>
</reference>
<dbReference type="Pfam" id="PF24092">
    <property type="entry name" value="DUF7373_C"/>
    <property type="match status" value="1"/>
</dbReference>
<organism evidence="3 4">
    <name type="scientific">Nocardia neocaledoniensis</name>
    <dbReference type="NCBI Taxonomy" id="236511"/>
    <lineage>
        <taxon>Bacteria</taxon>
        <taxon>Bacillati</taxon>
        <taxon>Actinomycetota</taxon>
        <taxon>Actinomycetes</taxon>
        <taxon>Mycobacteriales</taxon>
        <taxon>Nocardiaceae</taxon>
        <taxon>Nocardia</taxon>
    </lineage>
</organism>
<feature type="domain" description="DUF7373" evidence="2">
    <location>
        <begin position="252"/>
        <end position="392"/>
    </location>
</feature>
<dbReference type="Proteomes" id="UP000246410">
    <property type="component" value="Unassembled WGS sequence"/>
</dbReference>
<evidence type="ECO:0000259" key="2">
    <source>
        <dbReference type="Pfam" id="PF24092"/>
    </source>
</evidence>
<feature type="domain" description="DUF7373" evidence="1">
    <location>
        <begin position="49"/>
        <end position="247"/>
    </location>
</feature>
<dbReference type="EMBL" id="QGTL01000003">
    <property type="protein sequence ID" value="PWV77686.1"/>
    <property type="molecule type" value="Genomic_DNA"/>
</dbReference>
<evidence type="ECO:0000259" key="1">
    <source>
        <dbReference type="Pfam" id="PF24088"/>
    </source>
</evidence>
<protein>
    <submittedName>
        <fullName evidence="3">Uncharacterized protein</fullName>
    </submittedName>
</protein>
<accession>A0A317NQP1</accession>
<keyword evidence="4" id="KW-1185">Reference proteome</keyword>
<sequence>MALSIAACSGFGGSEVDEPSVDLGLLDVGVYPTQPVDYGTASTDRMVLHRVREAQRLAEFFPLPADVDPSLTVLEDYSANVFLDGKTNSSPRIHSVVSLKPISGDALTSAGFVAGFATSGATSEYSGQLGLTLSYAGLVYRDAAAAAIGAAALADAGFNTGQGEPVQLVRFPASRSAWQPKEQTQAAWHVIGAVVVIVVAENPENRALGITELASLTGLVEGSLGVLSERLTPYRPTPVDQLAAMPLDTDGLLRRTVPEATGDEDAVQRGIYDARADLHLRRDPRRYAGLYEEYGIDRVAYRGATLVRARDADSARRYLAAIAVGKYLVREDAPAGLPQARCARNRSLRQADGTEKYTCSVTFDRFTATVHSAWLRDAQQRISAQYAILVNSR</sequence>
<dbReference type="InterPro" id="IPR056463">
    <property type="entry name" value="DUF7373_C"/>
</dbReference>
<comment type="caution">
    <text evidence="3">The sequence shown here is derived from an EMBL/GenBank/DDBJ whole genome shotgun (WGS) entry which is preliminary data.</text>
</comment>
<name>A0A317NQP1_9NOCA</name>
<gene>
    <name evidence="3" type="ORF">DFR69_103285</name>
</gene>
<evidence type="ECO:0000313" key="3">
    <source>
        <dbReference type="EMBL" id="PWV77686.1"/>
    </source>
</evidence>
<dbReference type="InterPro" id="IPR055797">
    <property type="entry name" value="DUF7373"/>
</dbReference>
<proteinExistence type="predicted"/>
<dbReference type="AlphaFoldDB" id="A0A317NQP1"/>